<gene>
    <name evidence="2" type="ORF">SDC9_78177</name>
</gene>
<name>A0A644YUU3_9ZZZZ</name>
<reference evidence="2" key="1">
    <citation type="submission" date="2019-08" db="EMBL/GenBank/DDBJ databases">
        <authorList>
            <person name="Kucharzyk K."/>
            <person name="Murdoch R.W."/>
            <person name="Higgins S."/>
            <person name="Loffler F."/>
        </authorList>
    </citation>
    <scope>NUCLEOTIDE SEQUENCE</scope>
</reference>
<dbReference type="EMBL" id="VSSQ01006126">
    <property type="protein sequence ID" value="MPM31621.1"/>
    <property type="molecule type" value="Genomic_DNA"/>
</dbReference>
<comment type="caution">
    <text evidence="2">The sequence shown here is derived from an EMBL/GenBank/DDBJ whole genome shotgun (WGS) entry which is preliminary data.</text>
</comment>
<protein>
    <submittedName>
        <fullName evidence="2">Uncharacterized protein</fullName>
    </submittedName>
</protein>
<evidence type="ECO:0000313" key="2">
    <source>
        <dbReference type="EMBL" id="MPM31621.1"/>
    </source>
</evidence>
<proteinExistence type="predicted"/>
<feature type="transmembrane region" description="Helical" evidence="1">
    <location>
        <begin position="177"/>
        <end position="198"/>
    </location>
</feature>
<feature type="transmembrane region" description="Helical" evidence="1">
    <location>
        <begin position="83"/>
        <end position="101"/>
    </location>
</feature>
<organism evidence="2">
    <name type="scientific">bioreactor metagenome</name>
    <dbReference type="NCBI Taxonomy" id="1076179"/>
    <lineage>
        <taxon>unclassified sequences</taxon>
        <taxon>metagenomes</taxon>
        <taxon>ecological metagenomes</taxon>
    </lineage>
</organism>
<keyword evidence="1" id="KW-1133">Transmembrane helix</keyword>
<sequence>MNGDIHSAIQDNGNSKKGFTFPVMYGKLNRNWKGAGTRMSEKEREYVRDVLVLALGCLAFWPILYGLAALLYRLQWLKVSFNPAPYCSLAVIISVPFILYYPKRFEKHIWGTVCQEQEKLSFPLSFLRNFAIVILGNLSLPRLTDFLANLMMERRYAGDPLQFPDYNIMYWRARETALVYVAVSASVLLLITCTVSIIRQTLRLHRAQEPCDAKPETSDG</sequence>
<dbReference type="AlphaFoldDB" id="A0A644YUU3"/>
<keyword evidence="1" id="KW-0472">Membrane</keyword>
<keyword evidence="1" id="KW-0812">Transmembrane</keyword>
<feature type="transmembrane region" description="Helical" evidence="1">
    <location>
        <begin position="50"/>
        <end position="71"/>
    </location>
</feature>
<accession>A0A644YUU3</accession>
<evidence type="ECO:0000256" key="1">
    <source>
        <dbReference type="SAM" id="Phobius"/>
    </source>
</evidence>